<evidence type="ECO:0000313" key="3">
    <source>
        <dbReference type="EMBL" id="CAI3951577.1"/>
    </source>
</evidence>
<comment type="caution">
    <text evidence="3">The sequence shown here is derived from an EMBL/GenBank/DDBJ whole genome shotgun (WGS) entry which is preliminary data.</text>
</comment>
<evidence type="ECO:0000313" key="2">
    <source>
        <dbReference type="EMBL" id="CAI3951427.1"/>
    </source>
</evidence>
<evidence type="ECO:0000313" key="5">
    <source>
        <dbReference type="Proteomes" id="UP001154259"/>
    </source>
</evidence>
<evidence type="ECO:0000313" key="4">
    <source>
        <dbReference type="Proteomes" id="UP001154255"/>
    </source>
</evidence>
<reference evidence="3" key="1">
    <citation type="submission" date="2022-10" db="EMBL/GenBank/DDBJ databases">
        <authorList>
            <person name="Botero Cardona J."/>
        </authorList>
    </citation>
    <scope>NUCLEOTIDE SEQUENCE</scope>
    <source>
        <strain evidence="3">LMG 31819</strain>
        <strain evidence="2">R-53529</strain>
    </source>
</reference>
<dbReference type="PANTHER" id="PTHR33570">
    <property type="entry name" value="4-CARBOXYMUCONOLACTONE DECARBOXYLASE FAMILY PROTEIN"/>
    <property type="match status" value="1"/>
</dbReference>
<accession>A0A9W4TQD0</accession>
<name>A0A9W4TQD0_9PROT</name>
<proteinExistence type="predicted"/>
<dbReference type="RefSeq" id="WP_271790159.1">
    <property type="nucleotide sequence ID" value="NZ_CAMXCM010000006.1"/>
</dbReference>
<dbReference type="Gene3D" id="1.20.1290.10">
    <property type="entry name" value="AhpD-like"/>
    <property type="match status" value="1"/>
</dbReference>
<dbReference type="GO" id="GO:0051920">
    <property type="term" value="F:peroxiredoxin activity"/>
    <property type="evidence" value="ECO:0007669"/>
    <property type="project" value="InterPro"/>
</dbReference>
<dbReference type="InterPro" id="IPR029032">
    <property type="entry name" value="AhpD-like"/>
</dbReference>
<dbReference type="EMBL" id="CAMXCM010000006">
    <property type="protein sequence ID" value="CAI3951577.1"/>
    <property type="molecule type" value="Genomic_DNA"/>
</dbReference>
<gene>
    <name evidence="2" type="ORF">R53529_LOCUS1728</name>
    <name evidence="3" type="ORF">R53530_LOCUS1858</name>
</gene>
<dbReference type="Pfam" id="PF02627">
    <property type="entry name" value="CMD"/>
    <property type="match status" value="2"/>
</dbReference>
<dbReference type="InterPro" id="IPR003779">
    <property type="entry name" value="CMD-like"/>
</dbReference>
<protein>
    <submittedName>
        <fullName evidence="2 3">Alkylhydroperoxidase/carboxymuconolactone decarboxylase family (YurZ)</fullName>
    </submittedName>
</protein>
<feature type="domain" description="Carboxymuconolactone decarboxylase-like" evidence="1">
    <location>
        <begin position="120"/>
        <end position="201"/>
    </location>
</feature>
<evidence type="ECO:0000259" key="1">
    <source>
        <dbReference type="Pfam" id="PF02627"/>
    </source>
</evidence>
<dbReference type="PANTHER" id="PTHR33570:SF10">
    <property type="entry name" value="GAMMA-CARBOXYMUCONOLACTONE DECARBOXYLASE"/>
    <property type="match status" value="1"/>
</dbReference>
<dbReference type="Proteomes" id="UP001154259">
    <property type="component" value="Unassembled WGS sequence"/>
</dbReference>
<feature type="domain" description="Carboxymuconolactone decarboxylase-like" evidence="1">
    <location>
        <begin position="3"/>
        <end position="63"/>
    </location>
</feature>
<dbReference type="InterPro" id="IPR052512">
    <property type="entry name" value="4CMD/NDH-1_regulator"/>
</dbReference>
<organism evidence="3 4">
    <name type="scientific">Commensalibacter communis</name>
    <dbReference type="NCBI Taxonomy" id="2972786"/>
    <lineage>
        <taxon>Bacteria</taxon>
        <taxon>Pseudomonadati</taxon>
        <taxon>Pseudomonadota</taxon>
        <taxon>Alphaproteobacteria</taxon>
        <taxon>Acetobacterales</taxon>
        <taxon>Acetobacteraceae</taxon>
    </lineage>
</organism>
<dbReference type="AlphaFoldDB" id="A0A9W4TQD0"/>
<dbReference type="SUPFAM" id="SSF69118">
    <property type="entry name" value="AhpD-like"/>
    <property type="match status" value="1"/>
</dbReference>
<dbReference type="Proteomes" id="UP001154255">
    <property type="component" value="Unassembled WGS sequence"/>
</dbReference>
<sequence length="205" mass="22397">MSQLTLKQQNIIPISAFTAGGDLQRLSFTINKGLDAGLTINEIKEIQIQLYAYAGFPRAINAVSTLMTIVKERQSQNIHDEIGKDASPISNTTDMLALGTKVQTQLAGKVVEGHLFDFAPTLNQYLRAHLFGDIFARDILSYQDREIATIAALSVISGADSQLKAHYQIGLNAGLTQSQLFEIVQLITATVDQNTGNHAKIILEQ</sequence>
<keyword evidence="5" id="KW-1185">Reference proteome</keyword>
<dbReference type="EMBL" id="CAMXCS010000004">
    <property type="protein sequence ID" value="CAI3951427.1"/>
    <property type="molecule type" value="Genomic_DNA"/>
</dbReference>